<keyword evidence="1" id="KW-0732">Signal</keyword>
<accession>A0A507BIR3</accession>
<dbReference type="GO" id="GO:0032259">
    <property type="term" value="P:methylation"/>
    <property type="evidence" value="ECO:0007669"/>
    <property type="project" value="InterPro"/>
</dbReference>
<feature type="chain" id="PRO_5021368066" evidence="1">
    <location>
        <begin position="21"/>
        <end position="366"/>
    </location>
</feature>
<proteinExistence type="predicted"/>
<dbReference type="GeneID" id="42007107"/>
<sequence length="366" mass="40858">MKTFIFIIHLVSYSMTFISAQQNSTTTVCKSGTRIAAFVVSQPNSSTIVAVGGHATVAWSYSPPAWATKRPQRVSIYINRVATGVDLVFDDPVVTDLDVTNNATVYDWFPVQSLIDGNYKIRIAGDGKDTQKGGQPNRDVCFADGEVVPANSAQFVVVNPPYLQPVANPLPAFSSAPQRNEINVALVLVLGTAVSLNKILTFCDREARPNKSYRIAETMQAAVETILQEHGVLEEFRMLPSDLTEEDGAWTIEIRAAESSSFSQPLAISRLGDILTLAHFSPEVWDVVYEPLMEYSLQSEPWRPLCIERHYEGHRRLEDGEITIEELEKFDREWASRLIERGYHDTSVSHVKRVSVPKRDSVKSKL</sequence>
<evidence type="ECO:0000256" key="1">
    <source>
        <dbReference type="SAM" id="SignalP"/>
    </source>
</evidence>
<dbReference type="STRING" id="1806994.A0A507BIR3"/>
<dbReference type="Proteomes" id="UP000319731">
    <property type="component" value="Unassembled WGS sequence"/>
</dbReference>
<dbReference type="AlphaFoldDB" id="A0A507BIR3"/>
<name>A0A507BIR3_9FUNG</name>
<protein>
    <submittedName>
        <fullName evidence="2">Uncharacterized protein</fullName>
    </submittedName>
</protein>
<dbReference type="GO" id="GO:0008168">
    <property type="term" value="F:methyltransferase activity"/>
    <property type="evidence" value="ECO:0007669"/>
    <property type="project" value="InterPro"/>
</dbReference>
<dbReference type="GO" id="GO:0003676">
    <property type="term" value="F:nucleic acid binding"/>
    <property type="evidence" value="ECO:0007669"/>
    <property type="project" value="InterPro"/>
</dbReference>
<evidence type="ECO:0000313" key="2">
    <source>
        <dbReference type="EMBL" id="TPX30580.1"/>
    </source>
</evidence>
<comment type="caution">
    <text evidence="2">The sequence shown here is derived from an EMBL/GenBank/DDBJ whole genome shotgun (WGS) entry which is preliminary data.</text>
</comment>
<gene>
    <name evidence="2" type="ORF">SmJEL517_g05884</name>
</gene>
<feature type="signal peptide" evidence="1">
    <location>
        <begin position="1"/>
        <end position="20"/>
    </location>
</feature>
<dbReference type="PROSITE" id="PS00092">
    <property type="entry name" value="N6_MTASE"/>
    <property type="match status" value="1"/>
</dbReference>
<reference evidence="2 3" key="1">
    <citation type="journal article" date="2019" name="Sci. Rep.">
        <title>Comparative genomics of chytrid fungi reveal insights into the obligate biotrophic and pathogenic lifestyle of Synchytrium endobioticum.</title>
        <authorList>
            <person name="van de Vossenberg B.T.L.H."/>
            <person name="Warris S."/>
            <person name="Nguyen H.D.T."/>
            <person name="van Gent-Pelzer M.P.E."/>
            <person name="Joly D.L."/>
            <person name="van de Geest H.C."/>
            <person name="Bonants P.J.M."/>
            <person name="Smith D.S."/>
            <person name="Levesque C.A."/>
            <person name="van der Lee T.A.J."/>
        </authorList>
    </citation>
    <scope>NUCLEOTIDE SEQUENCE [LARGE SCALE GENOMIC DNA]</scope>
    <source>
        <strain evidence="2 3">JEL517</strain>
    </source>
</reference>
<dbReference type="OrthoDB" id="2136266at2759"/>
<dbReference type="EMBL" id="QEAO01000063">
    <property type="protein sequence ID" value="TPX30580.1"/>
    <property type="molecule type" value="Genomic_DNA"/>
</dbReference>
<dbReference type="InterPro" id="IPR002052">
    <property type="entry name" value="DNA_methylase_N6_adenine_CS"/>
</dbReference>
<keyword evidence="3" id="KW-1185">Reference proteome</keyword>
<evidence type="ECO:0000313" key="3">
    <source>
        <dbReference type="Proteomes" id="UP000319731"/>
    </source>
</evidence>
<organism evidence="2 3">
    <name type="scientific">Synchytrium microbalum</name>
    <dbReference type="NCBI Taxonomy" id="1806994"/>
    <lineage>
        <taxon>Eukaryota</taxon>
        <taxon>Fungi</taxon>
        <taxon>Fungi incertae sedis</taxon>
        <taxon>Chytridiomycota</taxon>
        <taxon>Chytridiomycota incertae sedis</taxon>
        <taxon>Chytridiomycetes</taxon>
        <taxon>Synchytriales</taxon>
        <taxon>Synchytriaceae</taxon>
        <taxon>Synchytrium</taxon>
    </lineage>
</organism>
<dbReference type="RefSeq" id="XP_031022214.1">
    <property type="nucleotide sequence ID" value="XM_031171810.1"/>
</dbReference>